<dbReference type="AlphaFoldDB" id="A0A6J7GAJ0"/>
<name>A0A6J7GAJ0_9ZZZZ</name>
<dbReference type="EMBL" id="CAFAAR010000090">
    <property type="protein sequence ID" value="CAB4808035.1"/>
    <property type="molecule type" value="Genomic_DNA"/>
</dbReference>
<accession>A0A6J7GAJ0</accession>
<reference evidence="3" key="1">
    <citation type="submission" date="2020-05" db="EMBL/GenBank/DDBJ databases">
        <authorList>
            <person name="Chiriac C."/>
            <person name="Salcher M."/>
            <person name="Ghai R."/>
            <person name="Kavagutti S V."/>
        </authorList>
    </citation>
    <scope>NUCLEOTIDE SEQUENCE</scope>
</reference>
<dbReference type="EMBL" id="CAFBMI010000090">
    <property type="protein sequence ID" value="CAB4905127.1"/>
    <property type="molecule type" value="Genomic_DNA"/>
</dbReference>
<evidence type="ECO:0000313" key="2">
    <source>
        <dbReference type="EMBL" id="CAB4808035.1"/>
    </source>
</evidence>
<evidence type="ECO:0000313" key="1">
    <source>
        <dbReference type="EMBL" id="CAB4671351.1"/>
    </source>
</evidence>
<gene>
    <name evidence="1" type="ORF">UFOPK2288_01054</name>
    <name evidence="2" type="ORF">UFOPK3056_00873</name>
    <name evidence="3" type="ORF">UFOPK3558_00888</name>
</gene>
<dbReference type="EMBL" id="CAEZWS010000068">
    <property type="protein sequence ID" value="CAB4671351.1"/>
    <property type="molecule type" value="Genomic_DNA"/>
</dbReference>
<proteinExistence type="predicted"/>
<organism evidence="3">
    <name type="scientific">freshwater metagenome</name>
    <dbReference type="NCBI Taxonomy" id="449393"/>
    <lineage>
        <taxon>unclassified sequences</taxon>
        <taxon>metagenomes</taxon>
        <taxon>ecological metagenomes</taxon>
    </lineage>
</organism>
<sequence>MRFSMDYSLRMPVDSICPTCKKVLPPKATRCSYCEEKKFEREQSDIQREKAEQKARDALDATFAWGNSNFPEGSADNDALRKDIERRESLERATQEKRIGKGQSIKSFEANSLAGIEHSISVCGWDNLPNCSPTSFAERTLSLSGAKGHFLNVVNGNWQLRESKSGRLVSQGSLLEIQELRKNSAHRIVNNGMYHLHLKGSREGWPVRIRLWGAGYSAKLLYNAMKLFEVKDESAFNVQGPQKLLQIDAVFAGGIGIDLAPNTLGTLYITNEEVQFATIGNTWRHSFTGLKGMQIGGQGLVQSGGGWVGGGFGIKGALKGAAFAEIMNLLTTKTSYDCFLRLVFPFPDADATFQILDRDPKKLELDLTGTRGRLESSGNQVSQMNDNSGIDTLVKLADLLDRGLISEDEFKVQKERYFKNS</sequence>
<protein>
    <submittedName>
        <fullName evidence="3">Unannotated protein</fullName>
    </submittedName>
</protein>
<evidence type="ECO:0000313" key="3">
    <source>
        <dbReference type="EMBL" id="CAB4905127.1"/>
    </source>
</evidence>